<feature type="signal peptide" evidence="1">
    <location>
        <begin position="1"/>
        <end position="24"/>
    </location>
</feature>
<organism evidence="2 4">
    <name type="scientific">Toxocara canis</name>
    <name type="common">Canine roundworm</name>
    <dbReference type="NCBI Taxonomy" id="6265"/>
    <lineage>
        <taxon>Eukaryota</taxon>
        <taxon>Metazoa</taxon>
        <taxon>Ecdysozoa</taxon>
        <taxon>Nematoda</taxon>
        <taxon>Chromadorea</taxon>
        <taxon>Rhabditida</taxon>
        <taxon>Spirurina</taxon>
        <taxon>Ascaridomorpha</taxon>
        <taxon>Ascaridoidea</taxon>
        <taxon>Toxocaridae</taxon>
        <taxon>Toxocara</taxon>
    </lineage>
</organism>
<evidence type="ECO:0000313" key="3">
    <source>
        <dbReference type="EMBL" id="VDM27758.1"/>
    </source>
</evidence>
<dbReference type="AlphaFoldDB" id="A0A0B2VKT0"/>
<feature type="chain" id="PRO_5010412507" evidence="1">
    <location>
        <begin position="25"/>
        <end position="92"/>
    </location>
</feature>
<proteinExistence type="predicted"/>
<gene>
    <name evidence="2" type="ORF">Tcan_06403</name>
    <name evidence="3" type="ORF">TCNE_LOCUS2260</name>
</gene>
<keyword evidence="1" id="KW-0732">Signal</keyword>
<accession>A0A0B2VKT0</accession>
<reference evidence="2 4" key="1">
    <citation type="submission" date="2014-11" db="EMBL/GenBank/DDBJ databases">
        <title>Genetic blueprint of the zoonotic pathogen Toxocara canis.</title>
        <authorList>
            <person name="Zhu X.-Q."/>
            <person name="Korhonen P.K."/>
            <person name="Cai H."/>
            <person name="Young N.D."/>
            <person name="Nejsum P."/>
            <person name="von Samson-Himmelstjerna G."/>
            <person name="Boag P.R."/>
            <person name="Tan P."/>
            <person name="Li Q."/>
            <person name="Min J."/>
            <person name="Yang Y."/>
            <person name="Wang X."/>
            <person name="Fang X."/>
            <person name="Hall R.S."/>
            <person name="Hofmann A."/>
            <person name="Sternberg P.W."/>
            <person name="Jex A.R."/>
            <person name="Gasser R.B."/>
        </authorList>
    </citation>
    <scope>NUCLEOTIDE SEQUENCE [LARGE SCALE GENOMIC DNA]</scope>
    <source>
        <strain evidence="2">PN_DK_2014</strain>
    </source>
</reference>
<dbReference type="EMBL" id="JPKZ01001069">
    <property type="protein sequence ID" value="KHN84106.1"/>
    <property type="molecule type" value="Genomic_DNA"/>
</dbReference>
<evidence type="ECO:0000313" key="4">
    <source>
        <dbReference type="Proteomes" id="UP000031036"/>
    </source>
</evidence>
<reference evidence="3" key="2">
    <citation type="submission" date="2018-11" db="EMBL/GenBank/DDBJ databases">
        <authorList>
            <consortium name="Pathogen Informatics"/>
        </authorList>
    </citation>
    <scope>NUCLEOTIDE SEQUENCE [LARGE SCALE GENOMIC DNA]</scope>
</reference>
<dbReference type="EMBL" id="UYWY01002150">
    <property type="protein sequence ID" value="VDM27758.1"/>
    <property type="molecule type" value="Genomic_DNA"/>
</dbReference>
<name>A0A0B2VKT0_TOXCA</name>
<sequence>MASYRESFAILLLLLIPLITYVEANDWVGGWGGSSGSGWSSSPDGSFGGSSASVWGSVLGKNDHSTEINFDHDEQSNERHPRVRFTGWIVNH</sequence>
<dbReference type="Proteomes" id="UP000031036">
    <property type="component" value="Unassembled WGS sequence"/>
</dbReference>
<evidence type="ECO:0000313" key="2">
    <source>
        <dbReference type="EMBL" id="KHN84106.1"/>
    </source>
</evidence>
<evidence type="ECO:0000256" key="1">
    <source>
        <dbReference type="SAM" id="SignalP"/>
    </source>
</evidence>
<keyword evidence="4" id="KW-1185">Reference proteome</keyword>
<protein>
    <submittedName>
        <fullName evidence="2">Uncharacterized protein</fullName>
    </submittedName>
</protein>